<evidence type="ECO:0000256" key="2">
    <source>
        <dbReference type="ARBA" id="ARBA00005254"/>
    </source>
</evidence>
<dbReference type="UniPathway" id="UPA00659"/>
<evidence type="ECO:0000256" key="5">
    <source>
        <dbReference type="ARBA" id="ARBA00023235"/>
    </source>
</evidence>
<organism evidence="7 8">
    <name type="scientific">Parafrankia irregularis</name>
    <dbReference type="NCBI Taxonomy" id="795642"/>
    <lineage>
        <taxon>Bacteria</taxon>
        <taxon>Bacillati</taxon>
        <taxon>Actinomycetota</taxon>
        <taxon>Actinomycetes</taxon>
        <taxon>Frankiales</taxon>
        <taxon>Frankiaceae</taxon>
        <taxon>Parafrankia</taxon>
    </lineage>
</organism>
<accession>A0A0S4QXW8</accession>
<dbReference type="RefSeq" id="WP_091284564.1">
    <property type="nucleotide sequence ID" value="NZ_FAOZ01000034.1"/>
</dbReference>
<dbReference type="InterPro" id="IPR029045">
    <property type="entry name" value="ClpP/crotonase-like_dom_sf"/>
</dbReference>
<keyword evidence="3" id="KW-0276">Fatty acid metabolism</keyword>
<dbReference type="GO" id="GO:0006635">
    <property type="term" value="P:fatty acid beta-oxidation"/>
    <property type="evidence" value="ECO:0007669"/>
    <property type="project" value="UniProtKB-UniPathway"/>
</dbReference>
<evidence type="ECO:0000256" key="6">
    <source>
        <dbReference type="RuleBase" id="RU003707"/>
    </source>
</evidence>
<dbReference type="GO" id="GO:0051750">
    <property type="term" value="F:delta(3,5)-delta(2,4)-dienoyl-CoA isomerase activity"/>
    <property type="evidence" value="ECO:0007669"/>
    <property type="project" value="TreeGrafter"/>
</dbReference>
<dbReference type="PANTHER" id="PTHR43149">
    <property type="entry name" value="ENOYL-COA HYDRATASE"/>
    <property type="match status" value="1"/>
</dbReference>
<keyword evidence="4" id="KW-0443">Lipid metabolism</keyword>
<dbReference type="Gene3D" id="3.90.226.10">
    <property type="entry name" value="2-enoyl-CoA Hydratase, Chain A, domain 1"/>
    <property type="match status" value="1"/>
</dbReference>
<dbReference type="InterPro" id="IPR001753">
    <property type="entry name" value="Enoyl-CoA_hydra/iso"/>
</dbReference>
<dbReference type="InterPro" id="IPR014748">
    <property type="entry name" value="Enoyl-CoA_hydra_C"/>
</dbReference>
<dbReference type="EMBL" id="FAOZ01000034">
    <property type="protein sequence ID" value="CUU60057.1"/>
    <property type="molecule type" value="Genomic_DNA"/>
</dbReference>
<name>A0A0S4QXW8_9ACTN</name>
<evidence type="ECO:0000256" key="3">
    <source>
        <dbReference type="ARBA" id="ARBA00022832"/>
    </source>
</evidence>
<comment type="similarity">
    <text evidence="2 6">Belongs to the enoyl-CoA hydratase/isomerase family.</text>
</comment>
<keyword evidence="5" id="KW-0413">Isomerase</keyword>
<dbReference type="InterPro" id="IPR018376">
    <property type="entry name" value="Enoyl-CoA_hyd/isom_CS"/>
</dbReference>
<dbReference type="PROSITE" id="PS00166">
    <property type="entry name" value="ENOYL_COA_HYDRATASE"/>
    <property type="match status" value="1"/>
</dbReference>
<dbReference type="FunFam" id="1.10.12.10:FF:000004">
    <property type="entry name" value="Delta3,5-delta2,4-dienoyl-CoA isomerase"/>
    <property type="match status" value="1"/>
</dbReference>
<evidence type="ECO:0000256" key="4">
    <source>
        <dbReference type="ARBA" id="ARBA00023098"/>
    </source>
</evidence>
<dbReference type="PANTHER" id="PTHR43149:SF1">
    <property type="entry name" value="DELTA(3,5)-DELTA(2,4)-DIENOYL-COA ISOMERASE, MITOCHONDRIAL"/>
    <property type="match status" value="1"/>
</dbReference>
<dbReference type="Proteomes" id="UP000198802">
    <property type="component" value="Unassembled WGS sequence"/>
</dbReference>
<dbReference type="SUPFAM" id="SSF52096">
    <property type="entry name" value="ClpP/crotonase"/>
    <property type="match status" value="1"/>
</dbReference>
<dbReference type="Pfam" id="PF00378">
    <property type="entry name" value="ECH_1"/>
    <property type="match status" value="1"/>
</dbReference>
<comment type="pathway">
    <text evidence="1">Lipid metabolism; fatty acid beta-oxidation.</text>
</comment>
<sequence length="277" mass="30329">MSLTCFDVRYEDGVAHLRLNRPERKNSLIPSFWAELRTLVEEIDREARARVIVISSTGRHFCAGLDLGVFDGGMFRASGGGDEPGRKRAVLYQGIRLLQETFTALERARVPVIAAIQGGCVGAGLGMVSACDLRYATRDAFFLVQETNIGITAEVGQLQRLPKVMPEGVAREMAYRGMRLPAARAESVGFVNAVFDDHEALLTGVSEIAREIAAKSPLAVWGSKHSLNHARDHAVDDGLDLVALWQAGMYHPDDCLESLSAQREQRAPAFEDLRPAP</sequence>
<evidence type="ECO:0000313" key="8">
    <source>
        <dbReference type="Proteomes" id="UP000198802"/>
    </source>
</evidence>
<gene>
    <name evidence="7" type="ORF">Ga0074812_13488</name>
</gene>
<dbReference type="Gene3D" id="1.10.12.10">
    <property type="entry name" value="Lyase 2-enoyl-coa Hydratase, Chain A, domain 2"/>
    <property type="match status" value="1"/>
</dbReference>
<protein>
    <submittedName>
        <fullName evidence="7">Enoyl-CoA hydratase</fullName>
    </submittedName>
</protein>
<evidence type="ECO:0000313" key="7">
    <source>
        <dbReference type="EMBL" id="CUU60057.1"/>
    </source>
</evidence>
<proteinExistence type="inferred from homology"/>
<reference evidence="8" key="1">
    <citation type="submission" date="2015-11" db="EMBL/GenBank/DDBJ databases">
        <authorList>
            <person name="Varghese N."/>
        </authorList>
    </citation>
    <scope>NUCLEOTIDE SEQUENCE [LARGE SCALE GENOMIC DNA]</scope>
    <source>
        <strain evidence="8">DSM 45899</strain>
    </source>
</reference>
<evidence type="ECO:0000256" key="1">
    <source>
        <dbReference type="ARBA" id="ARBA00005005"/>
    </source>
</evidence>
<dbReference type="AlphaFoldDB" id="A0A0S4QXW8"/>
<dbReference type="CDD" id="cd06558">
    <property type="entry name" value="crotonase-like"/>
    <property type="match status" value="1"/>
</dbReference>
<dbReference type="InterPro" id="IPR045002">
    <property type="entry name" value="Ech1-like"/>
</dbReference>
<keyword evidence="8" id="KW-1185">Reference proteome</keyword>